<feature type="signal peptide" evidence="7">
    <location>
        <begin position="1"/>
        <end position="22"/>
    </location>
</feature>
<name>A0A0P1EAP6_9RHOB</name>
<evidence type="ECO:0000256" key="7">
    <source>
        <dbReference type="SAM" id="SignalP"/>
    </source>
</evidence>
<proteinExistence type="inferred from homology"/>
<dbReference type="InterPro" id="IPR050490">
    <property type="entry name" value="Bact_solute-bd_prot1"/>
</dbReference>
<comment type="function">
    <text evidence="5">Part of a binding-protein-dependent transport system for a sugar.</text>
</comment>
<keyword evidence="3" id="KW-0813">Transport</keyword>
<dbReference type="PANTHER" id="PTHR43649">
    <property type="entry name" value="ARABINOSE-BINDING PROTEIN-RELATED"/>
    <property type="match status" value="1"/>
</dbReference>
<dbReference type="RefSeq" id="WP_058275595.1">
    <property type="nucleotide sequence ID" value="NZ_CYPS01000067.1"/>
</dbReference>
<evidence type="ECO:0000313" key="9">
    <source>
        <dbReference type="Proteomes" id="UP000050786"/>
    </source>
</evidence>
<dbReference type="Pfam" id="PF01547">
    <property type="entry name" value="SBP_bac_1"/>
    <property type="match status" value="1"/>
</dbReference>
<dbReference type="GO" id="GO:0055085">
    <property type="term" value="P:transmembrane transport"/>
    <property type="evidence" value="ECO:0007669"/>
    <property type="project" value="InterPro"/>
</dbReference>
<sequence>MKRNSLKLALLGTTLMASSAYAEDVTLIIESWRNDDLTLWQEQIIPAFEAKHPGIKLQFTPSAPAEYNAVLNSKLDAGSAGDLITCRPFDASLALYEAGHLTDLSSVEAMSNFSDVAKSAWQTDDGSASFCVPMASVIHGFIYNKDAFAELGIEVPTTEEEFFAALDKIKEDGTYIPMAMGTNDQWEAATMGYNNIGPNYWKGEEGRQALIAGEQKLTDEAWTAPYATLARWGQYLGDGYEAQTYPDSQNIFTLGRAAIYPAGSWEIAGFNTQADFEMGAFKPPVQNAGDTCYISDHTDIGIGMNAASEHPEAAETFLAWVASPEFAEIFGNAVPGFFPLSNTPVELADPLAKEFVGWRDECESTIRSTYQILSRGTPNLENETWGASVAAIKGANSPEELGADLQKGLSSWYAPHQ</sequence>
<evidence type="ECO:0000256" key="4">
    <source>
        <dbReference type="ARBA" id="ARBA00022729"/>
    </source>
</evidence>
<evidence type="ECO:0000256" key="2">
    <source>
        <dbReference type="ARBA" id="ARBA00008520"/>
    </source>
</evidence>
<accession>A0A0P1EAP6</accession>
<dbReference type="PANTHER" id="PTHR43649:SF28">
    <property type="entry name" value="BINDING PROTEIN COMPONENT OF ABC SUGAR TRANSPORTER-RELATED"/>
    <property type="match status" value="1"/>
</dbReference>
<dbReference type="GO" id="GO:0042597">
    <property type="term" value="C:periplasmic space"/>
    <property type="evidence" value="ECO:0007669"/>
    <property type="project" value="UniProtKB-SubCell"/>
</dbReference>
<dbReference type="Gene3D" id="3.40.190.10">
    <property type="entry name" value="Periplasmic binding protein-like II"/>
    <property type="match status" value="2"/>
</dbReference>
<gene>
    <name evidence="8" type="primary">msmE_2</name>
    <name evidence="8" type="ORF">RUM4293_04634</name>
</gene>
<comment type="similarity">
    <text evidence="2">Belongs to the bacterial solute-binding protein 1 family.</text>
</comment>
<dbReference type="InterPro" id="IPR006059">
    <property type="entry name" value="SBP"/>
</dbReference>
<evidence type="ECO:0000256" key="1">
    <source>
        <dbReference type="ARBA" id="ARBA00004418"/>
    </source>
</evidence>
<dbReference type="AlphaFoldDB" id="A0A0P1EAP6"/>
<dbReference type="PROSITE" id="PS01037">
    <property type="entry name" value="SBP_BACTERIAL_1"/>
    <property type="match status" value="1"/>
</dbReference>
<dbReference type="Proteomes" id="UP000050786">
    <property type="component" value="Unassembled WGS sequence"/>
</dbReference>
<evidence type="ECO:0000256" key="6">
    <source>
        <dbReference type="ARBA" id="ARBA00049753"/>
    </source>
</evidence>
<dbReference type="InterPro" id="IPR006061">
    <property type="entry name" value="SBP_1_CS"/>
</dbReference>
<dbReference type="EMBL" id="CYPS01000067">
    <property type="protein sequence ID" value="CUH45717.1"/>
    <property type="molecule type" value="Genomic_DNA"/>
</dbReference>
<reference evidence="9" key="1">
    <citation type="submission" date="2015-09" db="EMBL/GenBank/DDBJ databases">
        <authorList>
            <person name="Rodrigo-Torres L."/>
            <person name="Arahal D.R."/>
        </authorList>
    </citation>
    <scope>NUCLEOTIDE SEQUENCE [LARGE SCALE GENOMIC DNA]</scope>
    <source>
        <strain evidence="9">CECT 4293</strain>
    </source>
</reference>
<evidence type="ECO:0000256" key="3">
    <source>
        <dbReference type="ARBA" id="ARBA00022448"/>
    </source>
</evidence>
<protein>
    <recommendedName>
        <fullName evidence="6">Probable sugar-binding periplasmic protein</fullName>
    </recommendedName>
</protein>
<feature type="chain" id="PRO_5006061445" description="Probable sugar-binding periplasmic protein" evidence="7">
    <location>
        <begin position="23"/>
        <end position="417"/>
    </location>
</feature>
<evidence type="ECO:0000256" key="5">
    <source>
        <dbReference type="ARBA" id="ARBA00049629"/>
    </source>
</evidence>
<comment type="subcellular location">
    <subcellularLocation>
        <location evidence="1">Periplasm</location>
    </subcellularLocation>
</comment>
<keyword evidence="4 7" id="KW-0732">Signal</keyword>
<evidence type="ECO:0000313" key="8">
    <source>
        <dbReference type="EMBL" id="CUH45717.1"/>
    </source>
</evidence>
<keyword evidence="9" id="KW-1185">Reference proteome</keyword>
<organism evidence="8 9">
    <name type="scientific">Ruegeria atlantica</name>
    <dbReference type="NCBI Taxonomy" id="81569"/>
    <lineage>
        <taxon>Bacteria</taxon>
        <taxon>Pseudomonadati</taxon>
        <taxon>Pseudomonadota</taxon>
        <taxon>Alphaproteobacteria</taxon>
        <taxon>Rhodobacterales</taxon>
        <taxon>Roseobacteraceae</taxon>
        <taxon>Ruegeria</taxon>
    </lineage>
</organism>
<dbReference type="SUPFAM" id="SSF53850">
    <property type="entry name" value="Periplasmic binding protein-like II"/>
    <property type="match status" value="1"/>
</dbReference>